<comment type="subcellular location">
    <subcellularLocation>
        <location evidence="1">Nucleus</location>
    </subcellularLocation>
</comment>
<accession>A0A085NKL5</accession>
<evidence type="ECO:0000256" key="10">
    <source>
        <dbReference type="ARBA" id="ARBA00023242"/>
    </source>
</evidence>
<keyword evidence="3" id="KW-0540">Nuclease</keyword>
<dbReference type="Gene3D" id="3.60.15.10">
    <property type="entry name" value="Ribonuclease Z/Hydroxyacylglutathione hydrolase-like"/>
    <property type="match status" value="1"/>
</dbReference>
<keyword evidence="10" id="KW-0539">Nucleus</keyword>
<dbReference type="InterPro" id="IPR036866">
    <property type="entry name" value="RibonucZ/Hydroxyglut_hydro"/>
</dbReference>
<evidence type="ECO:0000256" key="11">
    <source>
        <dbReference type="ARBA" id="ARBA00039759"/>
    </source>
</evidence>
<evidence type="ECO:0000256" key="4">
    <source>
        <dbReference type="ARBA" id="ARBA00022759"/>
    </source>
</evidence>
<evidence type="ECO:0000256" key="12">
    <source>
        <dbReference type="ARBA" id="ARBA00042677"/>
    </source>
</evidence>
<dbReference type="InterPro" id="IPR011084">
    <property type="entry name" value="DRMBL"/>
</dbReference>
<dbReference type="AlphaFoldDB" id="A0A085NKL5"/>
<keyword evidence="8" id="KW-0233">DNA recombination</keyword>
<keyword evidence="5" id="KW-0227">DNA damage</keyword>
<dbReference type="GO" id="GO:0036297">
    <property type="term" value="P:interstrand cross-link repair"/>
    <property type="evidence" value="ECO:0007669"/>
    <property type="project" value="TreeGrafter"/>
</dbReference>
<reference evidence="14" key="1">
    <citation type="journal article" date="2014" name="Nat. Genet.">
        <title>Genome and transcriptome of the porcine whipworm Trichuris suis.</title>
        <authorList>
            <person name="Jex A.R."/>
            <person name="Nejsum P."/>
            <person name="Schwarz E.M."/>
            <person name="Hu L."/>
            <person name="Young N.D."/>
            <person name="Hall R.S."/>
            <person name="Korhonen P.K."/>
            <person name="Liao S."/>
            <person name="Thamsborg S."/>
            <person name="Xia J."/>
            <person name="Xu P."/>
            <person name="Wang S."/>
            <person name="Scheerlinck J.P."/>
            <person name="Hofmann A."/>
            <person name="Sternberg P.W."/>
            <person name="Wang J."/>
            <person name="Gasser R.B."/>
        </authorList>
    </citation>
    <scope>NUCLEOTIDE SEQUENCE [LARGE SCALE GENOMIC DNA]</scope>
    <source>
        <strain evidence="14">DCEP-RM93F</strain>
    </source>
</reference>
<evidence type="ECO:0000259" key="13">
    <source>
        <dbReference type="Pfam" id="PF07522"/>
    </source>
</evidence>
<dbReference type="GO" id="GO:0006310">
    <property type="term" value="P:DNA recombination"/>
    <property type="evidence" value="ECO:0007669"/>
    <property type="project" value="UniProtKB-KW"/>
</dbReference>
<evidence type="ECO:0000256" key="7">
    <source>
        <dbReference type="ARBA" id="ARBA00022839"/>
    </source>
</evidence>
<dbReference type="GO" id="GO:0006303">
    <property type="term" value="P:double-strand break repair via nonhomologous end joining"/>
    <property type="evidence" value="ECO:0007669"/>
    <property type="project" value="TreeGrafter"/>
</dbReference>
<dbReference type="PANTHER" id="PTHR23240">
    <property type="entry name" value="DNA CROSS-LINK REPAIR PROTEIN PSO2/SNM1-RELATED"/>
    <property type="match status" value="1"/>
</dbReference>
<dbReference type="GO" id="GO:0003684">
    <property type="term" value="F:damaged DNA binding"/>
    <property type="evidence" value="ECO:0007669"/>
    <property type="project" value="TreeGrafter"/>
</dbReference>
<comment type="similarity">
    <text evidence="2">Belongs to the DNA repair metallo-beta-lactamase (DRMBL) family.</text>
</comment>
<dbReference type="PANTHER" id="PTHR23240:SF8">
    <property type="entry name" value="PROTEIN ARTEMIS"/>
    <property type="match status" value="1"/>
</dbReference>
<evidence type="ECO:0000256" key="9">
    <source>
        <dbReference type="ARBA" id="ARBA00023204"/>
    </source>
</evidence>
<proteinExistence type="inferred from homology"/>
<protein>
    <recommendedName>
        <fullName evidence="11">Protein artemis</fullName>
    </recommendedName>
    <alternativeName>
        <fullName evidence="12">DNA cross-link repair 1C protein</fullName>
    </alternativeName>
</protein>
<keyword evidence="7" id="KW-0269">Exonuclease</keyword>
<dbReference type="Pfam" id="PF07522">
    <property type="entry name" value="DRMBL"/>
    <property type="match status" value="1"/>
</dbReference>
<dbReference type="Gene3D" id="3.40.50.12650">
    <property type="match status" value="1"/>
</dbReference>
<feature type="domain" description="DNA repair metallo-beta-lactamase" evidence="13">
    <location>
        <begin position="190"/>
        <end position="296"/>
    </location>
</feature>
<dbReference type="Proteomes" id="UP000030758">
    <property type="component" value="Unassembled WGS sequence"/>
</dbReference>
<evidence type="ECO:0000256" key="1">
    <source>
        <dbReference type="ARBA" id="ARBA00004123"/>
    </source>
</evidence>
<evidence type="ECO:0000313" key="14">
    <source>
        <dbReference type="EMBL" id="KFD70011.1"/>
    </source>
</evidence>
<dbReference type="GO" id="GO:0004519">
    <property type="term" value="F:endonuclease activity"/>
    <property type="evidence" value="ECO:0007669"/>
    <property type="project" value="UniProtKB-KW"/>
</dbReference>
<keyword evidence="9" id="KW-0234">DNA repair</keyword>
<evidence type="ECO:0000256" key="8">
    <source>
        <dbReference type="ARBA" id="ARBA00023172"/>
    </source>
</evidence>
<dbReference type="EMBL" id="KL367491">
    <property type="protein sequence ID" value="KFD70011.1"/>
    <property type="molecule type" value="Genomic_DNA"/>
</dbReference>
<keyword evidence="6" id="KW-0378">Hydrolase</keyword>
<gene>
    <name evidence="14" type="ORF">M514_17870</name>
</gene>
<dbReference type="GO" id="GO:0005634">
    <property type="term" value="C:nucleus"/>
    <property type="evidence" value="ECO:0007669"/>
    <property type="project" value="UniProtKB-SubCell"/>
</dbReference>
<dbReference type="GO" id="GO:0035312">
    <property type="term" value="F:5'-3' DNA exonuclease activity"/>
    <property type="evidence" value="ECO:0007669"/>
    <property type="project" value="TreeGrafter"/>
</dbReference>
<sequence length="896" mass="101898">MSCFNGVIVEYNFISVDYFCDRALQACMRLFSIPFPFRGATLFMHKLTLKLMLSDQRYTRLEPFIVRRRFISASSEGPVLYTGDERVNLFDWKGFPVLHIDGELKQLTSLYFDSTFCTPHTRRFPSRREAAKAASKVAADWLNKNSENRILLKCPYQYGYEFLFCQLSRRLKQKIHVNEGLLRAYEAVEDISNCLTDSCDETRLHAFVSLERGRDDVEKHKSCKVVFPYARDSNTVLTLKPSVMWFAVRKNTKCVQYSTSRTVCHILYSNHSSLDEVVDMVSYLKPKTLYPCVLPNNCSASDFQNFLISSPLGQFQLKLSGCLRPAAMHQHVHTAKDSSRQCSRRKTTASKRASYLFHINRKSLAASVVNSDCVYAYAEIFFFAAIVPHLEIEYTVLWQFVHRVHVLFYRVFKCHASFVGPCNVDQLFPFHLANLIGGTNQLCGRRTEGQILSAGSPPRRASCRYCQLPLSFSNDDRIIGQSLCRKWPSLCPEICLVLTQCKVCLLSSYCKPNRPRLKYAKRLFTMRIRSWQDMSSCTITGMRRTLDENRLLKAVRREAQQAKDDSYEGSDNVWAAKNTCGIAKPADAIEFPKGGKDATVPALSLPWLFYLKIQDGVCPAFLLEEEEDANRGSDFLYTSASCFTRYSSIGVLPAETVTSKSSHRQLIGLPGIPLRQRTLHDSLSWRKQNHYPLLSFTEKREEISARTGSRIGSTGYIYQQSGGKENTYAVGVSTSGTIPKGLVMLEMNSSIFEGLCLKKPTITFPIDQCVSMLFMGNGGSLTANVRKAKLLPDHKCEKKFHSNSTASEFCVRVKDPPKKVYVTKDRFCCAVRMSHAGALLAFKQQKPIMRLFAFMSHFHMFIILSAHNRLRKMHVPPIIKEEIIVCFSGRHAFRAA</sequence>
<dbReference type="GO" id="GO:0000723">
    <property type="term" value="P:telomere maintenance"/>
    <property type="evidence" value="ECO:0007669"/>
    <property type="project" value="TreeGrafter"/>
</dbReference>
<evidence type="ECO:0000256" key="2">
    <source>
        <dbReference type="ARBA" id="ARBA00010304"/>
    </source>
</evidence>
<evidence type="ECO:0000256" key="3">
    <source>
        <dbReference type="ARBA" id="ARBA00022722"/>
    </source>
</evidence>
<name>A0A085NKL5_9BILA</name>
<evidence type="ECO:0000256" key="5">
    <source>
        <dbReference type="ARBA" id="ARBA00022763"/>
    </source>
</evidence>
<evidence type="ECO:0000256" key="6">
    <source>
        <dbReference type="ARBA" id="ARBA00022801"/>
    </source>
</evidence>
<keyword evidence="4" id="KW-0255">Endonuclease</keyword>
<organism evidence="14">
    <name type="scientific">Trichuris suis</name>
    <name type="common">pig whipworm</name>
    <dbReference type="NCBI Taxonomy" id="68888"/>
    <lineage>
        <taxon>Eukaryota</taxon>
        <taxon>Metazoa</taxon>
        <taxon>Ecdysozoa</taxon>
        <taxon>Nematoda</taxon>
        <taxon>Enoplea</taxon>
        <taxon>Dorylaimia</taxon>
        <taxon>Trichinellida</taxon>
        <taxon>Trichuridae</taxon>
        <taxon>Trichuris</taxon>
    </lineage>
</organism>